<dbReference type="AlphaFoldDB" id="A0A2J0T4N0"/>
<accession>A0A2J0T4N0</accession>
<evidence type="ECO:0000313" key="2">
    <source>
        <dbReference type="EMBL" id="MBA0312323.1"/>
    </source>
</evidence>
<dbReference type="RefSeq" id="WP_049431986.1">
    <property type="nucleotide sequence ID" value="NZ_CP154630.1"/>
</dbReference>
<sequence>MKKHGLAAAAVCASIMGAVWVGWPEPAGDQVWAYQKLQPADYRLLHSDAQGFVTAKAQEGFELHTRYTGVTSFEIRCKGVLVLDVENAPSRVLIRMPADARWRAPDIERLRASFERWLDLHQSEGRLLVERAEPSWVEARLGRLDRSVPDDQRCTFRDPGRPWPEPPSSFRPSSRPLQAVEGMAASSSALFRRPRRIA</sequence>
<evidence type="ECO:0000313" key="3">
    <source>
        <dbReference type="Proteomes" id="UP000822271"/>
    </source>
</evidence>
<organism evidence="2 3">
    <name type="scientific">Stenotrophomonas maltophilia</name>
    <name type="common">Pseudomonas maltophilia</name>
    <name type="synonym">Xanthomonas maltophilia</name>
    <dbReference type="NCBI Taxonomy" id="40324"/>
    <lineage>
        <taxon>Bacteria</taxon>
        <taxon>Pseudomonadati</taxon>
        <taxon>Pseudomonadota</taxon>
        <taxon>Gammaproteobacteria</taxon>
        <taxon>Lysobacterales</taxon>
        <taxon>Lysobacteraceae</taxon>
        <taxon>Stenotrophomonas</taxon>
        <taxon>Stenotrophomonas maltophilia group</taxon>
    </lineage>
</organism>
<dbReference type="EMBL" id="RAUE01000025">
    <property type="protein sequence ID" value="MBA0312323.1"/>
    <property type="molecule type" value="Genomic_DNA"/>
</dbReference>
<reference evidence="2" key="1">
    <citation type="submission" date="2018-09" db="EMBL/GenBank/DDBJ databases">
        <authorList>
            <person name="Groschel M."/>
            <person name="Kohl T."/>
            <person name="Conchillo-Sole O."/>
            <person name="Mamat U."/>
            <person name="Yero D."/>
            <person name="Niemann S."/>
            <person name="Daura X."/>
            <person name="Gibert I."/>
        </authorList>
    </citation>
    <scope>NUCLEOTIDE SEQUENCE</scope>
    <source>
        <strain evidence="2">OG156</strain>
    </source>
</reference>
<gene>
    <name evidence="2" type="ORF">D7Y33_15120</name>
</gene>
<feature type="compositionally biased region" description="Basic and acidic residues" evidence="1">
    <location>
        <begin position="151"/>
        <end position="160"/>
    </location>
</feature>
<proteinExistence type="predicted"/>
<name>A0A2J0T4N0_STEMA</name>
<dbReference type="Proteomes" id="UP000822271">
    <property type="component" value="Unassembled WGS sequence"/>
</dbReference>
<comment type="caution">
    <text evidence="2">The sequence shown here is derived from an EMBL/GenBank/DDBJ whole genome shotgun (WGS) entry which is preliminary data.</text>
</comment>
<protein>
    <submittedName>
        <fullName evidence="2">Cold-shock protein</fullName>
    </submittedName>
</protein>
<feature type="region of interest" description="Disordered" evidence="1">
    <location>
        <begin position="151"/>
        <end position="177"/>
    </location>
</feature>
<reference evidence="2" key="2">
    <citation type="journal article" date="2020" name="Front. Microbiol.">
        <title>Genetic Variants of the DSF Quorum Sensing System in Stenotrophomonas maltophilia Influence Virulence and Resistance Phenotypes Among Genotypically Diverse Clinical Isolates.</title>
        <authorList>
            <person name="Yero D."/>
            <person name="Huedo P."/>
            <person name="Conchillo-Sole O."/>
            <person name="Martinez-Servat S."/>
            <person name="Mamat U."/>
            <person name="Coves X."/>
            <person name="Llanas F."/>
            <person name="Roca I."/>
            <person name="Vila J."/>
            <person name="Schaible U.E."/>
            <person name="Daura X."/>
            <person name="Gibert I."/>
        </authorList>
    </citation>
    <scope>NUCLEOTIDE SEQUENCE</scope>
    <source>
        <strain evidence="2">OG156</strain>
    </source>
</reference>
<evidence type="ECO:0000256" key="1">
    <source>
        <dbReference type="SAM" id="MobiDB-lite"/>
    </source>
</evidence>
<dbReference type="OrthoDB" id="6053708at2"/>